<feature type="domain" description="STAS" evidence="5">
    <location>
        <begin position="204"/>
        <end position="315"/>
    </location>
</feature>
<dbReference type="InterPro" id="IPR000700">
    <property type="entry name" value="PAS-assoc_C"/>
</dbReference>
<dbReference type="CDD" id="cd00130">
    <property type="entry name" value="PAS"/>
    <property type="match status" value="1"/>
</dbReference>
<evidence type="ECO:0008006" key="8">
    <source>
        <dbReference type="Google" id="ProtNLM"/>
    </source>
</evidence>
<evidence type="ECO:0000259" key="5">
    <source>
        <dbReference type="PROSITE" id="PS50801"/>
    </source>
</evidence>
<dbReference type="InterPro" id="IPR002645">
    <property type="entry name" value="STAS_dom"/>
</dbReference>
<dbReference type="Pfam" id="PF01740">
    <property type="entry name" value="STAS"/>
    <property type="match status" value="1"/>
</dbReference>
<evidence type="ECO:0000313" key="7">
    <source>
        <dbReference type="Proteomes" id="UP000075635"/>
    </source>
</evidence>
<sequence length="320" mass="35238">MGTDVRLDTGVVSGEVRALRDDVLRLEQELARRDEELAEHRRELQALYEREARLARVEDERKRLAALPQNSSDFIGIASMEGKAQYLNEAGMQLVGLEADDLERVTISSFFFPEDLTYAVEHILPETVKHGRWVGEFRFRHFKTGAPIPVLYNSFLIKDPDSGQPMALATVTADLTERKRAEEERVRLKDEVIRVQAATLRELSTPLLRIGEGAVLMPLVGAMDSGRAAAVLERLLQGVSTAQARVVLLDITGVSNVDTQVADALLQTARAVRLLGAQMVLTGIRPEIAQVLVGLGVDLRGIVTLGSLQSGIAFAIQQPR</sequence>
<dbReference type="AlphaFoldDB" id="A0A150RWT2"/>
<dbReference type="InterPro" id="IPR051932">
    <property type="entry name" value="Bact_StressResp_Reg"/>
</dbReference>
<evidence type="ECO:0000313" key="6">
    <source>
        <dbReference type="EMBL" id="KYF84669.1"/>
    </source>
</evidence>
<organism evidence="6 7">
    <name type="scientific">Sorangium cellulosum</name>
    <name type="common">Polyangium cellulosum</name>
    <dbReference type="NCBI Taxonomy" id="56"/>
    <lineage>
        <taxon>Bacteria</taxon>
        <taxon>Pseudomonadati</taxon>
        <taxon>Myxococcota</taxon>
        <taxon>Polyangia</taxon>
        <taxon>Polyangiales</taxon>
        <taxon>Polyangiaceae</taxon>
        <taxon>Sorangium</taxon>
    </lineage>
</organism>
<dbReference type="SUPFAM" id="SSF55785">
    <property type="entry name" value="PYP-like sensor domain (PAS domain)"/>
    <property type="match status" value="1"/>
</dbReference>
<dbReference type="PROSITE" id="PS50112">
    <property type="entry name" value="PAS"/>
    <property type="match status" value="1"/>
</dbReference>
<dbReference type="PROSITE" id="PS50113">
    <property type="entry name" value="PAC"/>
    <property type="match status" value="1"/>
</dbReference>
<comment type="caution">
    <text evidence="6">The sequence shown here is derived from an EMBL/GenBank/DDBJ whole genome shotgun (WGS) entry which is preliminary data.</text>
</comment>
<keyword evidence="2" id="KW-0175">Coiled coil</keyword>
<evidence type="ECO:0000259" key="4">
    <source>
        <dbReference type="PROSITE" id="PS50113"/>
    </source>
</evidence>
<proteinExistence type="predicted"/>
<evidence type="ECO:0000259" key="3">
    <source>
        <dbReference type="PROSITE" id="PS50112"/>
    </source>
</evidence>
<evidence type="ECO:0000256" key="2">
    <source>
        <dbReference type="SAM" id="Coils"/>
    </source>
</evidence>
<reference evidence="6 7" key="1">
    <citation type="submission" date="2014-02" db="EMBL/GenBank/DDBJ databases">
        <title>The small core and large imbalanced accessory genome model reveals a collaborative survival strategy of Sorangium cellulosum strains in nature.</title>
        <authorList>
            <person name="Han K."/>
            <person name="Peng R."/>
            <person name="Blom J."/>
            <person name="Li Y.-Z."/>
        </authorList>
    </citation>
    <scope>NUCLEOTIDE SEQUENCE [LARGE SCALE GENOMIC DNA]</scope>
    <source>
        <strain evidence="6 7">So0011-07</strain>
    </source>
</reference>
<evidence type="ECO:0000256" key="1">
    <source>
        <dbReference type="ARBA" id="ARBA00022553"/>
    </source>
</evidence>
<dbReference type="InterPro" id="IPR013656">
    <property type="entry name" value="PAS_4"/>
</dbReference>
<protein>
    <recommendedName>
        <fullName evidence="8">Anti-anti-sigma factor</fullName>
    </recommendedName>
</protein>
<feature type="coiled-coil region" evidence="2">
    <location>
        <begin position="171"/>
        <end position="198"/>
    </location>
</feature>
<dbReference type="CDD" id="cd07041">
    <property type="entry name" value="STAS_RsbR_RsbS_like"/>
    <property type="match status" value="1"/>
</dbReference>
<dbReference type="PANTHER" id="PTHR33745:SF3">
    <property type="entry name" value="RSBT CO-ANTAGONIST PROTEIN RSBRC"/>
    <property type="match status" value="1"/>
</dbReference>
<dbReference type="SUPFAM" id="SSF52091">
    <property type="entry name" value="SpoIIaa-like"/>
    <property type="match status" value="1"/>
</dbReference>
<dbReference type="NCBIfam" id="TIGR00229">
    <property type="entry name" value="sensory_box"/>
    <property type="match status" value="1"/>
</dbReference>
<dbReference type="InterPro" id="IPR035965">
    <property type="entry name" value="PAS-like_dom_sf"/>
</dbReference>
<feature type="domain" description="PAC" evidence="4">
    <location>
        <begin position="133"/>
        <end position="187"/>
    </location>
</feature>
<feature type="coiled-coil region" evidence="2">
    <location>
        <begin position="16"/>
        <end position="57"/>
    </location>
</feature>
<dbReference type="Gene3D" id="3.30.750.24">
    <property type="entry name" value="STAS domain"/>
    <property type="match status" value="1"/>
</dbReference>
<dbReference type="SMART" id="SM00091">
    <property type="entry name" value="PAS"/>
    <property type="match status" value="1"/>
</dbReference>
<dbReference type="EMBL" id="JEMB01001873">
    <property type="protein sequence ID" value="KYF84669.1"/>
    <property type="molecule type" value="Genomic_DNA"/>
</dbReference>
<dbReference type="InterPro" id="IPR036513">
    <property type="entry name" value="STAS_dom_sf"/>
</dbReference>
<keyword evidence="1" id="KW-0597">Phosphoprotein</keyword>
<dbReference type="PROSITE" id="PS50801">
    <property type="entry name" value="STAS"/>
    <property type="match status" value="1"/>
</dbReference>
<accession>A0A150RWT2</accession>
<dbReference type="PANTHER" id="PTHR33745">
    <property type="entry name" value="RSBT ANTAGONIST PROTEIN RSBS-RELATED"/>
    <property type="match status" value="1"/>
</dbReference>
<name>A0A150RWT2_SORCE</name>
<dbReference type="Gene3D" id="3.30.450.20">
    <property type="entry name" value="PAS domain"/>
    <property type="match status" value="1"/>
</dbReference>
<dbReference type="Proteomes" id="UP000075635">
    <property type="component" value="Unassembled WGS sequence"/>
</dbReference>
<dbReference type="InterPro" id="IPR000014">
    <property type="entry name" value="PAS"/>
</dbReference>
<dbReference type="Pfam" id="PF08448">
    <property type="entry name" value="PAS_4"/>
    <property type="match status" value="1"/>
</dbReference>
<feature type="domain" description="PAS" evidence="3">
    <location>
        <begin position="60"/>
        <end position="131"/>
    </location>
</feature>
<gene>
    <name evidence="6" type="ORF">BE17_32215</name>
</gene>